<evidence type="ECO:0000313" key="2">
    <source>
        <dbReference type="Proteomes" id="UP000887159"/>
    </source>
</evidence>
<proteinExistence type="predicted"/>
<name>A0A8X6UY49_TRICX</name>
<sequence>MEDDKLVKLNSLLQMFVPHQKVQCVLQLMEFKSVTVVQRRVRTEWNVDYPISQSIHQWERTLKETGISVSKTGKNPSIFVIEDTVDRVRDSFCRCPDKSIRQASSSIPFCSKTSLCMRD</sequence>
<organism evidence="1 2">
    <name type="scientific">Trichonephila clavipes</name>
    <name type="common">Golden silk orbweaver</name>
    <name type="synonym">Nephila clavipes</name>
    <dbReference type="NCBI Taxonomy" id="2585209"/>
    <lineage>
        <taxon>Eukaryota</taxon>
        <taxon>Metazoa</taxon>
        <taxon>Ecdysozoa</taxon>
        <taxon>Arthropoda</taxon>
        <taxon>Chelicerata</taxon>
        <taxon>Arachnida</taxon>
        <taxon>Araneae</taxon>
        <taxon>Araneomorphae</taxon>
        <taxon>Entelegynae</taxon>
        <taxon>Araneoidea</taxon>
        <taxon>Nephilidae</taxon>
        <taxon>Trichonephila</taxon>
    </lineage>
</organism>
<gene>
    <name evidence="1" type="primary">NCL1_60814</name>
    <name evidence="1" type="ORF">TNCV_557211</name>
</gene>
<keyword evidence="2" id="KW-1185">Reference proteome</keyword>
<dbReference type="Proteomes" id="UP000887159">
    <property type="component" value="Unassembled WGS sequence"/>
</dbReference>
<reference evidence="1" key="1">
    <citation type="submission" date="2020-08" db="EMBL/GenBank/DDBJ databases">
        <title>Multicomponent nature underlies the extraordinary mechanical properties of spider dragline silk.</title>
        <authorList>
            <person name="Kono N."/>
            <person name="Nakamura H."/>
            <person name="Mori M."/>
            <person name="Yoshida Y."/>
            <person name="Ohtoshi R."/>
            <person name="Malay A.D."/>
            <person name="Moran D.A.P."/>
            <person name="Tomita M."/>
            <person name="Numata K."/>
            <person name="Arakawa K."/>
        </authorList>
    </citation>
    <scope>NUCLEOTIDE SEQUENCE</scope>
</reference>
<dbReference type="EMBL" id="BMAU01021196">
    <property type="protein sequence ID" value="GFX97231.1"/>
    <property type="molecule type" value="Genomic_DNA"/>
</dbReference>
<dbReference type="AlphaFoldDB" id="A0A8X6UY49"/>
<accession>A0A8X6UY49</accession>
<evidence type="ECO:0000313" key="1">
    <source>
        <dbReference type="EMBL" id="GFX97231.1"/>
    </source>
</evidence>
<protein>
    <recommendedName>
        <fullName evidence="3">DUF4817 domain-containing protein</fullName>
    </recommendedName>
</protein>
<evidence type="ECO:0008006" key="3">
    <source>
        <dbReference type="Google" id="ProtNLM"/>
    </source>
</evidence>
<comment type="caution">
    <text evidence="1">The sequence shown here is derived from an EMBL/GenBank/DDBJ whole genome shotgun (WGS) entry which is preliminary data.</text>
</comment>